<evidence type="ECO:0000256" key="5">
    <source>
        <dbReference type="ARBA" id="ARBA00023273"/>
    </source>
</evidence>
<feature type="coiled-coil region" evidence="10">
    <location>
        <begin position="176"/>
        <end position="275"/>
    </location>
</feature>
<keyword evidence="5" id="KW-0966">Cell projection</keyword>
<dbReference type="Proteomes" id="UP000085678">
    <property type="component" value="Unplaced"/>
</dbReference>
<evidence type="ECO:0000313" key="13">
    <source>
        <dbReference type="RefSeq" id="XP_013400079.1"/>
    </source>
</evidence>
<evidence type="ECO:0000256" key="9">
    <source>
        <dbReference type="ARBA" id="ARBA00042326"/>
    </source>
</evidence>
<evidence type="ECO:0000256" key="3">
    <source>
        <dbReference type="ARBA" id="ARBA00023054"/>
    </source>
</evidence>
<sequence length="562" mass="64094">MEEDSSVTATYYFRDVEYVVTMNLEGGSTLTVEVEDRLTADQWRGTFDSAYIEDLTHKTGNFKQFTIFVSMLESALTQVSDSVSLDLLTYSDLESLRQRKTGAGPRPQAAGKTTTLGNKRYLILTYTVEFDRIHYPLPLTYQGKPDPRILQESIREMRTEIKNLKQQQSLSPGLKNREYEKLREDYEAVLDENENLKAELVEYKRSAAKHGAPKEVKILKTVVKNLEEELMKEKARHQRSANKRNQEYRQLLDEVEELRASERNLKVRVKSLTNELAIYKRSAVSSSQQSQRERESRRSSYLRDRSHSRERTSSRDRPLSSFSRDRSRSRDRFSSQESRRPSLGRTVTPPSAAGTRKPRFDPTAFIKEKERKKKESELKKKRYVRSSLSGSTEKRRTPGYAPSSSEKRGPRPSPSYSLTTSERRKLGPAGRQRTRSRTSSVGSVGSRGSRGSISDVEELPNTSGSRLRNLNRVLKPNRTSSSTAWDSPNVPYQGKTATSKSRLLASTPDSVGTAHRKRVGRGKENYAVEGADSDYFDRSAEMSEIDARLNRLQQLMRSNIPS</sequence>
<dbReference type="PANTHER" id="PTHR22691:SF1">
    <property type="entry name" value="CENTROSOMAL PROTEIN CCDC61"/>
    <property type="match status" value="1"/>
</dbReference>
<keyword evidence="2" id="KW-0963">Cytoplasm</keyword>
<evidence type="ECO:0000256" key="6">
    <source>
        <dbReference type="ARBA" id="ARBA00038217"/>
    </source>
</evidence>
<proteinExistence type="inferred from homology"/>
<dbReference type="AlphaFoldDB" id="A0A1S3IRC6"/>
<dbReference type="STRING" id="7574.A0A1S3IRC6"/>
<evidence type="ECO:0000256" key="7">
    <source>
        <dbReference type="ARBA" id="ARBA00040683"/>
    </source>
</evidence>
<keyword evidence="12" id="KW-1185">Reference proteome</keyword>
<dbReference type="GeneID" id="106166158"/>
<feature type="compositionally biased region" description="Basic and acidic residues" evidence="11">
    <location>
        <begin position="366"/>
        <end position="378"/>
    </location>
</feature>
<feature type="compositionally biased region" description="Basic and acidic residues" evidence="11">
    <location>
        <begin position="291"/>
        <end position="340"/>
    </location>
</feature>
<comment type="subcellular location">
    <subcellularLocation>
        <location evidence="1">Cytoplasm</location>
        <location evidence="1">Cytoskeleton</location>
        <location evidence="1">Cilium basal body</location>
    </subcellularLocation>
</comment>
<gene>
    <name evidence="13" type="primary">LOC106166158</name>
</gene>
<comment type="similarity">
    <text evidence="6">Belongs to the CCDC61 family.</text>
</comment>
<feature type="compositionally biased region" description="Low complexity" evidence="11">
    <location>
        <begin position="437"/>
        <end position="452"/>
    </location>
</feature>
<evidence type="ECO:0000256" key="8">
    <source>
        <dbReference type="ARBA" id="ARBA00041518"/>
    </source>
</evidence>
<protein>
    <recommendedName>
        <fullName evidence="7">Centrosomal protein CCDC61</fullName>
    </recommendedName>
    <alternativeName>
        <fullName evidence="8">Coiled-coil domain-containing protein 61</fullName>
    </alternativeName>
    <alternativeName>
        <fullName evidence="9">VFL3 homolog</fullName>
    </alternativeName>
</protein>
<feature type="compositionally biased region" description="Polar residues" evidence="11">
    <location>
        <begin position="477"/>
        <end position="486"/>
    </location>
</feature>
<evidence type="ECO:0000256" key="2">
    <source>
        <dbReference type="ARBA" id="ARBA00022490"/>
    </source>
</evidence>
<evidence type="ECO:0000256" key="11">
    <source>
        <dbReference type="SAM" id="MobiDB-lite"/>
    </source>
</evidence>
<evidence type="ECO:0000256" key="4">
    <source>
        <dbReference type="ARBA" id="ARBA00023212"/>
    </source>
</evidence>
<keyword evidence="3 10" id="KW-0175">Coiled coil</keyword>
<evidence type="ECO:0000256" key="10">
    <source>
        <dbReference type="SAM" id="Coils"/>
    </source>
</evidence>
<name>A0A1S3IRC6_LINAN</name>
<evidence type="ECO:0000256" key="1">
    <source>
        <dbReference type="ARBA" id="ARBA00004120"/>
    </source>
</evidence>
<dbReference type="PANTHER" id="PTHR22691">
    <property type="entry name" value="YEAST SPT2-RELATED"/>
    <property type="match status" value="1"/>
</dbReference>
<accession>A0A1S3IRC6</accession>
<evidence type="ECO:0000313" key="12">
    <source>
        <dbReference type="Proteomes" id="UP000085678"/>
    </source>
</evidence>
<dbReference type="CDD" id="cd22284">
    <property type="entry name" value="HD_CCDC61_N"/>
    <property type="match status" value="1"/>
</dbReference>
<dbReference type="InParanoid" id="A0A1S3IRC6"/>
<dbReference type="OrthoDB" id="568137at2759"/>
<feature type="region of interest" description="Disordered" evidence="11">
    <location>
        <begin position="282"/>
        <end position="500"/>
    </location>
</feature>
<organism evidence="12 13">
    <name type="scientific">Lingula anatina</name>
    <name type="common">Brachiopod</name>
    <name type="synonym">Lingula unguis</name>
    <dbReference type="NCBI Taxonomy" id="7574"/>
    <lineage>
        <taxon>Eukaryota</taxon>
        <taxon>Metazoa</taxon>
        <taxon>Spiralia</taxon>
        <taxon>Lophotrochozoa</taxon>
        <taxon>Brachiopoda</taxon>
        <taxon>Linguliformea</taxon>
        <taxon>Lingulata</taxon>
        <taxon>Lingulida</taxon>
        <taxon>Linguloidea</taxon>
        <taxon>Lingulidae</taxon>
        <taxon>Lingula</taxon>
    </lineage>
</organism>
<keyword evidence="4" id="KW-0206">Cytoskeleton</keyword>
<dbReference type="RefSeq" id="XP_013400079.1">
    <property type="nucleotide sequence ID" value="XM_013544625.1"/>
</dbReference>
<dbReference type="GO" id="GO:0036064">
    <property type="term" value="C:ciliary basal body"/>
    <property type="evidence" value="ECO:0007669"/>
    <property type="project" value="TreeGrafter"/>
</dbReference>
<dbReference type="InterPro" id="IPR049733">
    <property type="entry name" value="CCDC61_N"/>
</dbReference>
<reference evidence="13" key="1">
    <citation type="submission" date="2025-08" db="UniProtKB">
        <authorList>
            <consortium name="RefSeq"/>
        </authorList>
    </citation>
    <scope>IDENTIFICATION</scope>
    <source>
        <tissue evidence="13">Gonads</tissue>
    </source>
</reference>
<dbReference type="KEGG" id="lak:106166158"/>